<dbReference type="SUPFAM" id="SSF57625">
    <property type="entry name" value="Invertebrate chitin-binding proteins"/>
    <property type="match status" value="2"/>
</dbReference>
<feature type="region of interest" description="Disordered" evidence="1">
    <location>
        <begin position="165"/>
        <end position="184"/>
    </location>
</feature>
<organism evidence="3 4">
    <name type="scientific">Pomacea canaliculata</name>
    <name type="common">Golden apple snail</name>
    <dbReference type="NCBI Taxonomy" id="400727"/>
    <lineage>
        <taxon>Eukaryota</taxon>
        <taxon>Metazoa</taxon>
        <taxon>Spiralia</taxon>
        <taxon>Lophotrochozoa</taxon>
        <taxon>Mollusca</taxon>
        <taxon>Gastropoda</taxon>
        <taxon>Caenogastropoda</taxon>
        <taxon>Architaenioglossa</taxon>
        <taxon>Ampullarioidea</taxon>
        <taxon>Ampullariidae</taxon>
        <taxon>Pomacea</taxon>
    </lineage>
</organism>
<sequence>MVNGVGYKAHWSACDLFVQCVIAADGSATVSIRQCPHGLHWDQVALTCNRPSLAACPQDMCRQPGYVVYPATSNCRGFWACEGGVSEGKCCPPGYAFSMDGECVPSPPVRIPVVWPRLSQVRPGIMSSMSTRHVQRVRQAGGGDDAAGVRAVRGGGGLAADVLRPRHRLQPQPVRLHRPQPRRL</sequence>
<dbReference type="AlphaFoldDB" id="A0A2T7PKU4"/>
<dbReference type="Gene3D" id="2.170.140.10">
    <property type="entry name" value="Chitin binding domain"/>
    <property type="match status" value="1"/>
</dbReference>
<dbReference type="Pfam" id="PF01607">
    <property type="entry name" value="CBM_14"/>
    <property type="match status" value="1"/>
</dbReference>
<gene>
    <name evidence="3" type="ORF">C0Q70_05300</name>
</gene>
<keyword evidence="4" id="KW-1185">Reference proteome</keyword>
<evidence type="ECO:0000256" key="1">
    <source>
        <dbReference type="SAM" id="MobiDB-lite"/>
    </source>
</evidence>
<dbReference type="EMBL" id="PZQS01000003">
    <property type="protein sequence ID" value="PVD34038.1"/>
    <property type="molecule type" value="Genomic_DNA"/>
</dbReference>
<dbReference type="PROSITE" id="PS50940">
    <property type="entry name" value="CHIT_BIND_II"/>
    <property type="match status" value="1"/>
</dbReference>
<dbReference type="InterPro" id="IPR002557">
    <property type="entry name" value="Chitin-bd_dom"/>
</dbReference>
<evidence type="ECO:0000313" key="3">
    <source>
        <dbReference type="EMBL" id="PVD34038.1"/>
    </source>
</evidence>
<dbReference type="Proteomes" id="UP000245119">
    <property type="component" value="Linkage Group LG3"/>
</dbReference>
<dbReference type="InterPro" id="IPR036508">
    <property type="entry name" value="Chitin-bd_dom_sf"/>
</dbReference>
<reference evidence="3 4" key="1">
    <citation type="submission" date="2018-04" db="EMBL/GenBank/DDBJ databases">
        <title>The genome of golden apple snail Pomacea canaliculata provides insight into stress tolerance and invasive adaptation.</title>
        <authorList>
            <person name="Liu C."/>
            <person name="Liu B."/>
            <person name="Ren Y."/>
            <person name="Zhang Y."/>
            <person name="Wang H."/>
            <person name="Li S."/>
            <person name="Jiang F."/>
            <person name="Yin L."/>
            <person name="Zhang G."/>
            <person name="Qian W."/>
            <person name="Fan W."/>
        </authorList>
    </citation>
    <scope>NUCLEOTIDE SEQUENCE [LARGE SCALE GENOMIC DNA]</scope>
    <source>
        <strain evidence="3">SZHN2017</strain>
        <tissue evidence="3">Muscle</tissue>
    </source>
</reference>
<dbReference type="GO" id="GO:0008061">
    <property type="term" value="F:chitin binding"/>
    <property type="evidence" value="ECO:0007669"/>
    <property type="project" value="InterPro"/>
</dbReference>
<dbReference type="GO" id="GO:0005576">
    <property type="term" value="C:extracellular region"/>
    <property type="evidence" value="ECO:0007669"/>
    <property type="project" value="InterPro"/>
</dbReference>
<comment type="caution">
    <text evidence="3">The sequence shown here is derived from an EMBL/GenBank/DDBJ whole genome shotgun (WGS) entry which is preliminary data.</text>
</comment>
<name>A0A2T7PKU4_POMCA</name>
<evidence type="ECO:0000259" key="2">
    <source>
        <dbReference type="PROSITE" id="PS50940"/>
    </source>
</evidence>
<accession>A0A2T7PKU4</accession>
<protein>
    <recommendedName>
        <fullName evidence="2">Chitin-binding type-2 domain-containing protein</fullName>
    </recommendedName>
</protein>
<evidence type="ECO:0000313" key="4">
    <source>
        <dbReference type="Proteomes" id="UP000245119"/>
    </source>
</evidence>
<feature type="domain" description="Chitin-binding type-2" evidence="2">
    <location>
        <begin position="1"/>
        <end position="58"/>
    </location>
</feature>
<proteinExistence type="predicted"/>